<gene>
    <name evidence="3" type="ORF">A2639_02585</name>
</gene>
<proteinExistence type="inferred from homology"/>
<dbReference type="CDD" id="cd05237">
    <property type="entry name" value="UDP_invert_4-6DH_SDR_e"/>
    <property type="match status" value="1"/>
</dbReference>
<dbReference type="AlphaFoldDB" id="A0A1G2HJE7"/>
<reference evidence="3 4" key="1">
    <citation type="journal article" date="2016" name="Nat. Commun.">
        <title>Thousands of microbial genomes shed light on interconnected biogeochemical processes in an aquifer system.</title>
        <authorList>
            <person name="Anantharaman K."/>
            <person name="Brown C.T."/>
            <person name="Hug L.A."/>
            <person name="Sharon I."/>
            <person name="Castelle C.J."/>
            <person name="Probst A.J."/>
            <person name="Thomas B.C."/>
            <person name="Singh A."/>
            <person name="Wilkins M.J."/>
            <person name="Karaoz U."/>
            <person name="Brodie E.L."/>
            <person name="Williams K.H."/>
            <person name="Hubbard S.S."/>
            <person name="Banfield J.F."/>
        </authorList>
    </citation>
    <scope>NUCLEOTIDE SEQUENCE [LARGE SCALE GENOMIC DNA]</scope>
</reference>
<dbReference type="InterPro" id="IPR003869">
    <property type="entry name" value="Polysac_CapD-like"/>
</dbReference>
<name>A0A1G2HJE7_9BACT</name>
<dbReference type="InterPro" id="IPR051203">
    <property type="entry name" value="Polysaccharide_Synthase-Rel"/>
</dbReference>
<dbReference type="Gene3D" id="3.40.50.720">
    <property type="entry name" value="NAD(P)-binding Rossmann-like Domain"/>
    <property type="match status" value="1"/>
</dbReference>
<protein>
    <submittedName>
        <fullName evidence="3">UDP-N-acetylglucosamine 4,6-dehydratase (Inverting)</fullName>
    </submittedName>
</protein>
<evidence type="ECO:0000313" key="4">
    <source>
        <dbReference type="Proteomes" id="UP000178991"/>
    </source>
</evidence>
<feature type="domain" description="Polysaccharide biosynthesis protein CapD-like" evidence="2">
    <location>
        <begin position="8"/>
        <end position="279"/>
    </location>
</feature>
<accession>A0A1G2HJE7</accession>
<dbReference type="Proteomes" id="UP000178991">
    <property type="component" value="Unassembled WGS sequence"/>
</dbReference>
<evidence type="ECO:0000259" key="2">
    <source>
        <dbReference type="Pfam" id="PF02719"/>
    </source>
</evidence>
<dbReference type="PANTHER" id="PTHR43318:SF2">
    <property type="entry name" value="UDP-N-ACETYLGLUCOSAMINE 4,6-DEHYDRATASE (INVERTING)"/>
    <property type="match status" value="1"/>
</dbReference>
<dbReference type="SUPFAM" id="SSF51735">
    <property type="entry name" value="NAD(P)-binding Rossmann-fold domains"/>
    <property type="match status" value="1"/>
</dbReference>
<dbReference type="PANTHER" id="PTHR43318">
    <property type="entry name" value="UDP-N-ACETYLGLUCOSAMINE 4,6-DEHYDRATASE"/>
    <property type="match status" value="1"/>
</dbReference>
<dbReference type="InterPro" id="IPR020025">
    <property type="entry name" value="PseB"/>
</dbReference>
<dbReference type="InterPro" id="IPR036291">
    <property type="entry name" value="NAD(P)-bd_dom_sf"/>
</dbReference>
<comment type="caution">
    <text evidence="3">The sequence shown here is derived from an EMBL/GenBank/DDBJ whole genome shotgun (WGS) entry which is preliminary data.</text>
</comment>
<dbReference type="EMBL" id="MHOL01000017">
    <property type="protein sequence ID" value="OGZ62606.1"/>
    <property type="molecule type" value="Genomic_DNA"/>
</dbReference>
<evidence type="ECO:0000256" key="1">
    <source>
        <dbReference type="ARBA" id="ARBA00007430"/>
    </source>
</evidence>
<dbReference type="Pfam" id="PF02719">
    <property type="entry name" value="Polysacc_synt_2"/>
    <property type="match status" value="1"/>
</dbReference>
<dbReference type="NCBIfam" id="TIGR03589">
    <property type="entry name" value="PseB"/>
    <property type="match status" value="1"/>
</dbReference>
<evidence type="ECO:0000313" key="3">
    <source>
        <dbReference type="EMBL" id="OGZ62606.1"/>
    </source>
</evidence>
<sequence length="323" mass="36348">MSLDNKTILITGGTGSFGQKFTETVLKNHNPKAIRIFSRSEYLQWEMAQKFKDERLRFFIGDIRDKERLSRAMNGVDIVVHAAALKQVPIAEFNPMEAIKTNINGTANVVDVAIDNGVEKAILISTDKAVNPVNLYGATKLCAEKLFIQANAYVGSRKTKFSCVRYGNVVGSRGSVVPVFLEQKKTGTLTVTDEKMTRFWITLEQGVALVINSIASMYGGEIFIPKIPSMKIMDLVKVISPEAQVKITGIRPGEKLHEILLTADEARHSLEFDSYFIIEPEFAFWKKESLKEGKTFVEGFNYSSDNNTQWFKQEDFKKLVNEL</sequence>
<comment type="similarity">
    <text evidence="1">Belongs to the polysaccharide synthase family.</text>
</comment>
<organism evidence="3 4">
    <name type="scientific">Candidatus Staskawiczbacteria bacterium RIFCSPHIGHO2_01_FULL_34_27</name>
    <dbReference type="NCBI Taxonomy" id="1802199"/>
    <lineage>
        <taxon>Bacteria</taxon>
        <taxon>Candidatus Staskawicziibacteriota</taxon>
    </lineage>
</organism>